<sequence>MEEQTNETVASAATDSGAIDTRDTILVGLITSADGPRAMLRYPEGTIDTVAPGDLTQAGRVVAIDQVQVVLQGQRGQRILTMPRG</sequence>
<dbReference type="Proteomes" id="UP000314011">
    <property type="component" value="Unassembled WGS sequence"/>
</dbReference>
<name>A0A5C5GE29_9RHOB</name>
<proteinExistence type="predicted"/>
<reference evidence="1 2" key="1">
    <citation type="submission" date="2019-06" db="EMBL/GenBank/DDBJ databases">
        <title>Genome of new Rhodobacteraceae sp. SM1903.</title>
        <authorList>
            <person name="Ren X."/>
        </authorList>
    </citation>
    <scope>NUCLEOTIDE SEQUENCE [LARGE SCALE GENOMIC DNA]</scope>
    <source>
        <strain evidence="1 2">SM1903</strain>
    </source>
</reference>
<gene>
    <name evidence="1" type="ORF">FHY64_05650</name>
</gene>
<keyword evidence="2" id="KW-1185">Reference proteome</keyword>
<accession>A0A5C5GE29</accession>
<protein>
    <submittedName>
        <fullName evidence="1">Pilus assembly protein PilP</fullName>
    </submittedName>
</protein>
<dbReference type="OrthoDB" id="7652348at2"/>
<dbReference type="EMBL" id="VFFF01000001">
    <property type="protein sequence ID" value="TNY32760.1"/>
    <property type="molecule type" value="Genomic_DNA"/>
</dbReference>
<comment type="caution">
    <text evidence="1">The sequence shown here is derived from an EMBL/GenBank/DDBJ whole genome shotgun (WGS) entry which is preliminary data.</text>
</comment>
<evidence type="ECO:0000313" key="1">
    <source>
        <dbReference type="EMBL" id="TNY32760.1"/>
    </source>
</evidence>
<dbReference type="AlphaFoldDB" id="A0A5C5GE29"/>
<organism evidence="1 2">
    <name type="scientific">Pelagovum pacificum</name>
    <dbReference type="NCBI Taxonomy" id="2588711"/>
    <lineage>
        <taxon>Bacteria</taxon>
        <taxon>Pseudomonadati</taxon>
        <taxon>Pseudomonadota</taxon>
        <taxon>Alphaproteobacteria</taxon>
        <taxon>Rhodobacterales</taxon>
        <taxon>Paracoccaceae</taxon>
        <taxon>Pelagovum</taxon>
    </lineage>
</organism>
<dbReference type="RefSeq" id="WP_140193443.1">
    <property type="nucleotide sequence ID" value="NZ_CP065915.1"/>
</dbReference>
<evidence type="ECO:0000313" key="2">
    <source>
        <dbReference type="Proteomes" id="UP000314011"/>
    </source>
</evidence>